<dbReference type="Proteomes" id="UP000004810">
    <property type="component" value="Unassembled WGS sequence"/>
</dbReference>
<gene>
    <name evidence="1" type="ORF">WUBG_15748</name>
</gene>
<proteinExistence type="predicted"/>
<name>J9ED59_WUCBA</name>
<protein>
    <submittedName>
        <fullName evidence="1">Uncharacterized protein</fullName>
    </submittedName>
</protein>
<dbReference type="AlphaFoldDB" id="J9ED59"/>
<reference evidence="2" key="1">
    <citation type="submission" date="2012-08" db="EMBL/GenBank/DDBJ databases">
        <title>The Genome Sequence of Wuchereria bancrofti.</title>
        <authorList>
            <person name="Nutman T.B."/>
            <person name="Fink D.L."/>
            <person name="Russ C."/>
            <person name="Young S."/>
            <person name="Zeng Q."/>
            <person name="Koehrsen M."/>
            <person name="Alvarado L."/>
            <person name="Berlin A."/>
            <person name="Chapman S.B."/>
            <person name="Chen Z."/>
            <person name="Freedman E."/>
            <person name="Gellesch M."/>
            <person name="Goldberg J."/>
            <person name="Griggs A."/>
            <person name="Gujja S."/>
            <person name="Heilman E.R."/>
            <person name="Heiman D."/>
            <person name="Hepburn T."/>
            <person name="Howarth C."/>
            <person name="Jen D."/>
            <person name="Larson L."/>
            <person name="Lewis B."/>
            <person name="Mehta T."/>
            <person name="Park D."/>
            <person name="Pearson M."/>
            <person name="Roberts A."/>
            <person name="Saif S."/>
            <person name="Shea T."/>
            <person name="Shenoy N."/>
            <person name="Sisk P."/>
            <person name="Stolte C."/>
            <person name="Sykes S."/>
            <person name="Walk T."/>
            <person name="White J."/>
            <person name="Yandava C."/>
            <person name="Haas B."/>
            <person name="Henn M.R."/>
            <person name="Nusbaum C."/>
            <person name="Birren B."/>
        </authorList>
    </citation>
    <scope>NUCLEOTIDE SEQUENCE [LARGE SCALE GENOMIC DNA]</scope>
    <source>
        <strain evidence="2">NA</strain>
    </source>
</reference>
<evidence type="ECO:0000313" key="2">
    <source>
        <dbReference type="Proteomes" id="UP000004810"/>
    </source>
</evidence>
<evidence type="ECO:0000313" key="1">
    <source>
        <dbReference type="EMBL" id="EJW73344.1"/>
    </source>
</evidence>
<organism evidence="1 2">
    <name type="scientific">Wuchereria bancrofti</name>
    <dbReference type="NCBI Taxonomy" id="6293"/>
    <lineage>
        <taxon>Eukaryota</taxon>
        <taxon>Metazoa</taxon>
        <taxon>Ecdysozoa</taxon>
        <taxon>Nematoda</taxon>
        <taxon>Chromadorea</taxon>
        <taxon>Rhabditida</taxon>
        <taxon>Spirurina</taxon>
        <taxon>Spiruromorpha</taxon>
        <taxon>Filarioidea</taxon>
        <taxon>Onchocercidae</taxon>
        <taxon>Wuchereria</taxon>
    </lineage>
</organism>
<sequence length="76" mass="8989">MFRELNRIRKEYGACDDERRELRMQLVMLRGELGLAQCQLAEMLSRQRRKQRESISNSSIISINDLSSSMLNKEKK</sequence>
<accession>J9ED59</accession>
<comment type="caution">
    <text evidence="1">The sequence shown here is derived from an EMBL/GenBank/DDBJ whole genome shotgun (WGS) entry which is preliminary data.</text>
</comment>
<dbReference type="EMBL" id="ADBV01014256">
    <property type="protein sequence ID" value="EJW73344.1"/>
    <property type="molecule type" value="Genomic_DNA"/>
</dbReference>